<evidence type="ECO:0000256" key="9">
    <source>
        <dbReference type="ARBA" id="ARBA00022722"/>
    </source>
</evidence>
<dbReference type="GO" id="GO:0004523">
    <property type="term" value="F:RNA-DNA hybrid ribonuclease activity"/>
    <property type="evidence" value="ECO:0007669"/>
    <property type="project" value="UniProtKB-UniRule"/>
</dbReference>
<evidence type="ECO:0000256" key="3">
    <source>
        <dbReference type="ARBA" id="ARBA00004065"/>
    </source>
</evidence>
<evidence type="ECO:0000256" key="7">
    <source>
        <dbReference type="ARBA" id="ARBA00019179"/>
    </source>
</evidence>
<keyword evidence="8 14" id="KW-0963">Cytoplasm</keyword>
<gene>
    <name evidence="14 18" type="primary">rnhB</name>
    <name evidence="18" type="ORF">KDK_33740</name>
</gene>
<evidence type="ECO:0000313" key="19">
    <source>
        <dbReference type="Proteomes" id="UP000287188"/>
    </source>
</evidence>
<dbReference type="GO" id="GO:0006298">
    <property type="term" value="P:mismatch repair"/>
    <property type="evidence" value="ECO:0007669"/>
    <property type="project" value="TreeGrafter"/>
</dbReference>
<dbReference type="GO" id="GO:0043137">
    <property type="term" value="P:DNA replication, removal of RNA primer"/>
    <property type="evidence" value="ECO:0007669"/>
    <property type="project" value="TreeGrafter"/>
</dbReference>
<dbReference type="CDD" id="cd07182">
    <property type="entry name" value="RNase_HII_bacteria_HII_like"/>
    <property type="match status" value="1"/>
</dbReference>
<dbReference type="GO" id="GO:0032299">
    <property type="term" value="C:ribonuclease H2 complex"/>
    <property type="evidence" value="ECO:0007669"/>
    <property type="project" value="TreeGrafter"/>
</dbReference>
<comment type="cofactor">
    <cofactor evidence="14 15">
        <name>Mn(2+)</name>
        <dbReference type="ChEBI" id="CHEBI:29035"/>
    </cofactor>
    <cofactor evidence="14 15">
        <name>Mg(2+)</name>
        <dbReference type="ChEBI" id="CHEBI:18420"/>
    </cofactor>
    <text evidence="14 15">Manganese or magnesium. Binds 1 divalent metal ion per monomer in the absence of substrate. May bind a second metal ion after substrate binding.</text>
</comment>
<dbReference type="PANTHER" id="PTHR10954">
    <property type="entry name" value="RIBONUCLEASE H2 SUBUNIT A"/>
    <property type="match status" value="1"/>
</dbReference>
<feature type="binding site" evidence="14 15">
    <location>
        <position position="30"/>
    </location>
    <ligand>
        <name>a divalent metal cation</name>
        <dbReference type="ChEBI" id="CHEBI:60240"/>
    </ligand>
</feature>
<dbReference type="NCBIfam" id="NF000594">
    <property type="entry name" value="PRK00015.1-1"/>
    <property type="match status" value="1"/>
</dbReference>
<evidence type="ECO:0000256" key="11">
    <source>
        <dbReference type="ARBA" id="ARBA00022759"/>
    </source>
</evidence>
<evidence type="ECO:0000256" key="10">
    <source>
        <dbReference type="ARBA" id="ARBA00022723"/>
    </source>
</evidence>
<comment type="similarity">
    <text evidence="5 14 16">Belongs to the RNase HII family.</text>
</comment>
<accession>A0A402AKM3</accession>
<keyword evidence="10 14" id="KW-0479">Metal-binding</keyword>
<dbReference type="PANTHER" id="PTHR10954:SF18">
    <property type="entry name" value="RIBONUCLEASE HII"/>
    <property type="match status" value="1"/>
</dbReference>
<comment type="subcellular location">
    <subcellularLocation>
        <location evidence="4 14">Cytoplasm</location>
    </subcellularLocation>
</comment>
<comment type="catalytic activity">
    <reaction evidence="1 14 15 16">
        <text>Endonucleolytic cleavage to 5'-phosphomonoester.</text>
        <dbReference type="EC" id="3.1.26.4"/>
    </reaction>
</comment>
<dbReference type="SUPFAM" id="SSF53098">
    <property type="entry name" value="Ribonuclease H-like"/>
    <property type="match status" value="1"/>
</dbReference>
<evidence type="ECO:0000256" key="6">
    <source>
        <dbReference type="ARBA" id="ARBA00012180"/>
    </source>
</evidence>
<feature type="binding site" evidence="14 15">
    <location>
        <position position="29"/>
    </location>
    <ligand>
        <name>a divalent metal cation</name>
        <dbReference type="ChEBI" id="CHEBI:60240"/>
    </ligand>
</feature>
<sequence length="219" mass="23730">MQTRKKPTPTLAEEMALYEQGYSFIAGLDEAGRGCLAGPVVAGAVILPRSENTLELFAGVNDSKQLSPAARERFYEHIMQHALAVGVGIGSVAVIDERNILQATKHAMGLALKQLTPAPDALLLDAIYLPKVALPQRSIIKGDARSLSIAAASIIAKVTRDRLMVELHKEYPHYGFDQHKGYGTVAHVTALHTHGVTPHHRRSFSPVSEMFGLFASTND</sequence>
<feature type="domain" description="RNase H type-2" evidence="17">
    <location>
        <begin position="23"/>
        <end position="216"/>
    </location>
</feature>
<comment type="caution">
    <text evidence="18">The sequence shown here is derived from an EMBL/GenBank/DDBJ whole genome shotgun (WGS) entry which is preliminary data.</text>
</comment>
<dbReference type="FunFam" id="3.30.420.10:FF:000006">
    <property type="entry name" value="Ribonuclease HII"/>
    <property type="match status" value="1"/>
</dbReference>
<dbReference type="PROSITE" id="PS51975">
    <property type="entry name" value="RNASE_H_2"/>
    <property type="match status" value="1"/>
</dbReference>
<comment type="cofactor">
    <cofactor evidence="2">
        <name>Mg(2+)</name>
        <dbReference type="ChEBI" id="CHEBI:18420"/>
    </cofactor>
</comment>
<evidence type="ECO:0000256" key="2">
    <source>
        <dbReference type="ARBA" id="ARBA00001946"/>
    </source>
</evidence>
<evidence type="ECO:0000256" key="13">
    <source>
        <dbReference type="ARBA" id="ARBA00023211"/>
    </source>
</evidence>
<dbReference type="RefSeq" id="WP_126551422.1">
    <property type="nucleotide sequence ID" value="NZ_BIFS01000001.1"/>
</dbReference>
<evidence type="ECO:0000256" key="12">
    <source>
        <dbReference type="ARBA" id="ARBA00022801"/>
    </source>
</evidence>
<evidence type="ECO:0000256" key="8">
    <source>
        <dbReference type="ARBA" id="ARBA00022490"/>
    </source>
</evidence>
<dbReference type="InterPro" id="IPR001352">
    <property type="entry name" value="RNase_HII/HIII"/>
</dbReference>
<dbReference type="GO" id="GO:0030145">
    <property type="term" value="F:manganese ion binding"/>
    <property type="evidence" value="ECO:0007669"/>
    <property type="project" value="UniProtKB-UniRule"/>
</dbReference>
<dbReference type="InterPro" id="IPR024567">
    <property type="entry name" value="RNase_HII/HIII_dom"/>
</dbReference>
<evidence type="ECO:0000256" key="14">
    <source>
        <dbReference type="HAMAP-Rule" id="MF_00052"/>
    </source>
</evidence>
<evidence type="ECO:0000313" key="18">
    <source>
        <dbReference type="EMBL" id="GCE19574.1"/>
    </source>
</evidence>
<keyword evidence="11 14" id="KW-0255">Endonuclease</keyword>
<dbReference type="InterPro" id="IPR012337">
    <property type="entry name" value="RNaseH-like_sf"/>
</dbReference>
<protein>
    <recommendedName>
        <fullName evidence="7 14">Ribonuclease HII</fullName>
        <shortName evidence="14">RNase HII</shortName>
        <ecNumber evidence="6 14">3.1.26.4</ecNumber>
    </recommendedName>
</protein>
<comment type="function">
    <text evidence="3 14 16">Endonuclease that specifically degrades the RNA of RNA-DNA hybrids.</text>
</comment>
<dbReference type="OrthoDB" id="9803420at2"/>
<keyword evidence="13 14" id="KW-0464">Manganese</keyword>
<dbReference type="EC" id="3.1.26.4" evidence="6 14"/>
<reference evidence="19" key="1">
    <citation type="submission" date="2018-12" db="EMBL/GenBank/DDBJ databases">
        <title>Tengunoibacter tsumagoiensis gen. nov., sp. nov., Dictyobacter kobayashii sp. nov., D. alpinus sp. nov., and D. joshuensis sp. nov. and description of Dictyobacteraceae fam. nov. within the order Ktedonobacterales isolated from Tengu-no-mugimeshi.</title>
        <authorList>
            <person name="Wang C.M."/>
            <person name="Zheng Y."/>
            <person name="Sakai Y."/>
            <person name="Toyoda A."/>
            <person name="Minakuchi Y."/>
            <person name="Abe K."/>
            <person name="Yokota A."/>
            <person name="Yabe S."/>
        </authorList>
    </citation>
    <scope>NUCLEOTIDE SEQUENCE [LARGE SCALE GENOMIC DNA]</scope>
    <source>
        <strain evidence="19">Uno11</strain>
    </source>
</reference>
<dbReference type="Gene3D" id="3.30.420.10">
    <property type="entry name" value="Ribonuclease H-like superfamily/Ribonuclease H"/>
    <property type="match status" value="1"/>
</dbReference>
<dbReference type="EMBL" id="BIFS01000001">
    <property type="protein sequence ID" value="GCE19574.1"/>
    <property type="molecule type" value="Genomic_DNA"/>
</dbReference>
<evidence type="ECO:0000256" key="4">
    <source>
        <dbReference type="ARBA" id="ARBA00004496"/>
    </source>
</evidence>
<dbReference type="AlphaFoldDB" id="A0A402AKM3"/>
<dbReference type="Proteomes" id="UP000287188">
    <property type="component" value="Unassembled WGS sequence"/>
</dbReference>
<name>A0A402AKM3_9CHLR</name>
<dbReference type="InterPro" id="IPR022898">
    <property type="entry name" value="RNase_HII"/>
</dbReference>
<dbReference type="GO" id="GO:0003723">
    <property type="term" value="F:RNA binding"/>
    <property type="evidence" value="ECO:0007669"/>
    <property type="project" value="UniProtKB-UniRule"/>
</dbReference>
<dbReference type="Pfam" id="PF01351">
    <property type="entry name" value="RNase_HII"/>
    <property type="match status" value="1"/>
</dbReference>
<dbReference type="HAMAP" id="MF_00052_B">
    <property type="entry name" value="RNase_HII_B"/>
    <property type="match status" value="1"/>
</dbReference>
<evidence type="ECO:0000256" key="16">
    <source>
        <dbReference type="RuleBase" id="RU003515"/>
    </source>
</evidence>
<evidence type="ECO:0000256" key="1">
    <source>
        <dbReference type="ARBA" id="ARBA00000077"/>
    </source>
</evidence>
<keyword evidence="9 14" id="KW-0540">Nuclease</keyword>
<dbReference type="NCBIfam" id="NF000595">
    <property type="entry name" value="PRK00015.1-3"/>
    <property type="match status" value="1"/>
</dbReference>
<evidence type="ECO:0000259" key="17">
    <source>
        <dbReference type="PROSITE" id="PS51975"/>
    </source>
</evidence>
<dbReference type="InterPro" id="IPR036397">
    <property type="entry name" value="RNaseH_sf"/>
</dbReference>
<dbReference type="GO" id="GO:0005737">
    <property type="term" value="C:cytoplasm"/>
    <property type="evidence" value="ECO:0007669"/>
    <property type="project" value="UniProtKB-SubCell"/>
</dbReference>
<evidence type="ECO:0000256" key="5">
    <source>
        <dbReference type="ARBA" id="ARBA00007383"/>
    </source>
</evidence>
<proteinExistence type="inferred from homology"/>
<organism evidence="18 19">
    <name type="scientific">Dictyobacter kobayashii</name>
    <dbReference type="NCBI Taxonomy" id="2014872"/>
    <lineage>
        <taxon>Bacteria</taxon>
        <taxon>Bacillati</taxon>
        <taxon>Chloroflexota</taxon>
        <taxon>Ktedonobacteria</taxon>
        <taxon>Ktedonobacterales</taxon>
        <taxon>Dictyobacteraceae</taxon>
        <taxon>Dictyobacter</taxon>
    </lineage>
</organism>
<keyword evidence="12 14" id="KW-0378">Hydrolase</keyword>
<feature type="binding site" evidence="14 15">
    <location>
        <position position="125"/>
    </location>
    <ligand>
        <name>a divalent metal cation</name>
        <dbReference type="ChEBI" id="CHEBI:60240"/>
    </ligand>
</feature>
<evidence type="ECO:0000256" key="15">
    <source>
        <dbReference type="PROSITE-ProRule" id="PRU01319"/>
    </source>
</evidence>
<keyword evidence="19" id="KW-1185">Reference proteome</keyword>